<dbReference type="PANTHER" id="PTHR48104">
    <property type="entry name" value="METACASPASE-4"/>
    <property type="match status" value="1"/>
</dbReference>
<reference evidence="4" key="1">
    <citation type="submission" date="2022-07" db="EMBL/GenBank/DDBJ databases">
        <title>Genome Sequence of Agrocybe chaxingu.</title>
        <authorList>
            <person name="Buettner E."/>
        </authorList>
    </citation>
    <scope>NUCLEOTIDE SEQUENCE</scope>
    <source>
        <strain evidence="4">MP-N11</strain>
    </source>
</reference>
<evidence type="ECO:0000259" key="3">
    <source>
        <dbReference type="Pfam" id="PF00656"/>
    </source>
</evidence>
<feature type="compositionally biased region" description="Polar residues" evidence="2">
    <location>
        <begin position="428"/>
        <end position="439"/>
    </location>
</feature>
<dbReference type="AlphaFoldDB" id="A0A9W8JXS2"/>
<dbReference type="Pfam" id="PF00656">
    <property type="entry name" value="Peptidase_C14"/>
    <property type="match status" value="1"/>
</dbReference>
<evidence type="ECO:0000256" key="2">
    <source>
        <dbReference type="SAM" id="MobiDB-lite"/>
    </source>
</evidence>
<dbReference type="Proteomes" id="UP001148786">
    <property type="component" value="Unassembled WGS sequence"/>
</dbReference>
<sequence length="449" mass="50537">MPFPQVFSRLRPVTPASSSTPTEVDAEHNPQPRTQLSSEISSLEEQAITHATQMAVALASPAERPQSPVDPDRKPQKKALLIGICRVADPPEYQKDRTVFGKKLSKKRQSTGGVLKGPHKDVEATRKLLIEKYGYHPDDIVSLVDTETQEEGLLPTKDNIMKQIKLLVRWAKAGDRFYFHFLWTSDGKTIMDDVLHAELVDKVPKNASLTVVFDSCTSGTLLDLDHWHCNQIYVPWVNKGTRKTDSLWIITTFMSRLSRISGSRSSNYETTEATRREEIFDENTMQANGRAADPSSEGTDGKAVALSSFHGLKRYHSPVSIHCNGYCERRSVPWISNNVVCLSSAADGQKTYEDGNGTSMTVALINLLEREPHPTLERVLTLVSFELHQKYVTLHAASRAYRKQVREFNATRLARGKSPRIGKEVEMNNFQTPQLSSHQPLDMERLWNP</sequence>
<accession>A0A9W8JXS2</accession>
<dbReference type="InterPro" id="IPR050452">
    <property type="entry name" value="Metacaspase"/>
</dbReference>
<dbReference type="Gene3D" id="3.40.50.12660">
    <property type="match status" value="2"/>
</dbReference>
<feature type="region of interest" description="Disordered" evidence="2">
    <location>
        <begin position="413"/>
        <end position="449"/>
    </location>
</feature>
<dbReference type="EMBL" id="JANKHO010000840">
    <property type="protein sequence ID" value="KAJ3505805.1"/>
    <property type="molecule type" value="Genomic_DNA"/>
</dbReference>
<proteinExistence type="inferred from homology"/>
<feature type="region of interest" description="Disordered" evidence="2">
    <location>
        <begin position="1"/>
        <end position="42"/>
    </location>
</feature>
<dbReference type="OrthoDB" id="3223806at2759"/>
<name>A0A9W8JXS2_9AGAR</name>
<dbReference type="GO" id="GO:0006508">
    <property type="term" value="P:proteolysis"/>
    <property type="evidence" value="ECO:0007669"/>
    <property type="project" value="InterPro"/>
</dbReference>
<comment type="caution">
    <text evidence="4">The sequence shown here is derived from an EMBL/GenBank/DDBJ whole genome shotgun (WGS) entry which is preliminary data.</text>
</comment>
<dbReference type="GO" id="GO:0004197">
    <property type="term" value="F:cysteine-type endopeptidase activity"/>
    <property type="evidence" value="ECO:0007669"/>
    <property type="project" value="InterPro"/>
</dbReference>
<gene>
    <name evidence="4" type="ORF">NLJ89_g7225</name>
</gene>
<evidence type="ECO:0000313" key="5">
    <source>
        <dbReference type="Proteomes" id="UP001148786"/>
    </source>
</evidence>
<dbReference type="InterPro" id="IPR011600">
    <property type="entry name" value="Pept_C14_caspase"/>
</dbReference>
<dbReference type="GO" id="GO:0005737">
    <property type="term" value="C:cytoplasm"/>
    <property type="evidence" value="ECO:0007669"/>
    <property type="project" value="TreeGrafter"/>
</dbReference>
<dbReference type="PANTHER" id="PTHR48104:SF30">
    <property type="entry name" value="METACASPASE-1"/>
    <property type="match status" value="1"/>
</dbReference>
<protein>
    <recommendedName>
        <fullName evidence="3">Peptidase C14 caspase domain-containing protein</fullName>
    </recommendedName>
</protein>
<feature type="domain" description="Peptidase C14 caspase" evidence="3">
    <location>
        <begin position="114"/>
        <end position="410"/>
    </location>
</feature>
<keyword evidence="5" id="KW-1185">Reference proteome</keyword>
<evidence type="ECO:0000313" key="4">
    <source>
        <dbReference type="EMBL" id="KAJ3505805.1"/>
    </source>
</evidence>
<organism evidence="4 5">
    <name type="scientific">Agrocybe chaxingu</name>
    <dbReference type="NCBI Taxonomy" id="84603"/>
    <lineage>
        <taxon>Eukaryota</taxon>
        <taxon>Fungi</taxon>
        <taxon>Dikarya</taxon>
        <taxon>Basidiomycota</taxon>
        <taxon>Agaricomycotina</taxon>
        <taxon>Agaricomycetes</taxon>
        <taxon>Agaricomycetidae</taxon>
        <taxon>Agaricales</taxon>
        <taxon>Agaricineae</taxon>
        <taxon>Strophariaceae</taxon>
        <taxon>Agrocybe</taxon>
    </lineage>
</organism>
<comment type="similarity">
    <text evidence="1">Belongs to the peptidase C14B family.</text>
</comment>
<evidence type="ECO:0000256" key="1">
    <source>
        <dbReference type="ARBA" id="ARBA00009005"/>
    </source>
</evidence>
<feature type="region of interest" description="Disordered" evidence="2">
    <location>
        <begin position="265"/>
        <end position="300"/>
    </location>
</feature>